<accession>A0A2A6BGZ1</accession>
<dbReference type="InterPro" id="IPR014720">
    <property type="entry name" value="dsRBD_dom"/>
</dbReference>
<dbReference type="Gene3D" id="2.20.70.10">
    <property type="match status" value="1"/>
</dbReference>
<dbReference type="GO" id="GO:0042802">
    <property type="term" value="F:identical protein binding"/>
    <property type="evidence" value="ECO:0007669"/>
    <property type="project" value="InterPro"/>
</dbReference>
<feature type="compositionally biased region" description="Acidic residues" evidence="1">
    <location>
        <begin position="52"/>
        <end position="69"/>
    </location>
</feature>
<reference evidence="2" key="2">
    <citation type="submission" date="2022-06" db="UniProtKB">
        <authorList>
            <consortium name="EnsemblMetazoa"/>
        </authorList>
    </citation>
    <scope>IDENTIFICATION</scope>
    <source>
        <strain evidence="2">PS312</strain>
    </source>
</reference>
<reference evidence="3" key="1">
    <citation type="journal article" date="2008" name="Nat. Genet.">
        <title>The Pristionchus pacificus genome provides a unique perspective on nematode lifestyle and parasitism.</title>
        <authorList>
            <person name="Dieterich C."/>
            <person name="Clifton S.W."/>
            <person name="Schuster L.N."/>
            <person name="Chinwalla A."/>
            <person name="Delehaunty K."/>
            <person name="Dinkelacker I."/>
            <person name="Fulton L."/>
            <person name="Fulton R."/>
            <person name="Godfrey J."/>
            <person name="Minx P."/>
            <person name="Mitreva M."/>
            <person name="Roeseler W."/>
            <person name="Tian H."/>
            <person name="Witte H."/>
            <person name="Yang S.P."/>
            <person name="Wilson R.K."/>
            <person name="Sommer R.J."/>
        </authorList>
    </citation>
    <scope>NUCLEOTIDE SEQUENCE [LARGE SCALE GENOMIC DNA]</scope>
    <source>
        <strain evidence="3">PS312</strain>
    </source>
</reference>
<dbReference type="GO" id="GO:0003725">
    <property type="term" value="F:double-stranded RNA binding"/>
    <property type="evidence" value="ECO:0000318"/>
    <property type="project" value="GO_Central"/>
</dbReference>
<keyword evidence="3" id="KW-1185">Reference proteome</keyword>
<evidence type="ECO:0000313" key="3">
    <source>
        <dbReference type="Proteomes" id="UP000005239"/>
    </source>
</evidence>
<gene>
    <name evidence="2" type="primary">WBGene00116296</name>
</gene>
<dbReference type="Gene3D" id="3.30.160.20">
    <property type="match status" value="2"/>
</dbReference>
<protein>
    <submittedName>
        <fullName evidence="2">Uncharacterized protein</fullName>
    </submittedName>
</protein>
<dbReference type="GO" id="GO:0070878">
    <property type="term" value="F:primary miRNA binding"/>
    <property type="evidence" value="ECO:0000318"/>
    <property type="project" value="GO_Central"/>
</dbReference>
<dbReference type="PROSITE" id="PS50020">
    <property type="entry name" value="WW_DOMAIN_2"/>
    <property type="match status" value="1"/>
</dbReference>
<name>A0A2A6BGZ1_PRIPA</name>
<dbReference type="GO" id="GO:0031053">
    <property type="term" value="P:primary miRNA processing"/>
    <property type="evidence" value="ECO:0000318"/>
    <property type="project" value="GO_Central"/>
</dbReference>
<dbReference type="GO" id="GO:0070877">
    <property type="term" value="C:microprocessor complex"/>
    <property type="evidence" value="ECO:0000318"/>
    <property type="project" value="GO_Central"/>
</dbReference>
<proteinExistence type="predicted"/>
<evidence type="ECO:0000256" key="1">
    <source>
        <dbReference type="SAM" id="MobiDB-lite"/>
    </source>
</evidence>
<dbReference type="PANTHER" id="PTHR13482">
    <property type="entry name" value="MICRORNA PROCESSOR COMPLEX SUBUNIT DGCR8"/>
    <property type="match status" value="1"/>
</dbReference>
<dbReference type="Pfam" id="PF00035">
    <property type="entry name" value="dsrm"/>
    <property type="match status" value="1"/>
</dbReference>
<dbReference type="PROSITE" id="PS50137">
    <property type="entry name" value="DS_RBD"/>
    <property type="match status" value="1"/>
</dbReference>
<dbReference type="FunFam" id="3.30.160.20:FF:000021">
    <property type="entry name" value="Microprocessor complex subunit DGCR8"/>
    <property type="match status" value="1"/>
</dbReference>
<feature type="region of interest" description="Disordered" evidence="1">
    <location>
        <begin position="1"/>
        <end position="126"/>
    </location>
</feature>
<dbReference type="Proteomes" id="UP000005239">
    <property type="component" value="Unassembled WGS sequence"/>
</dbReference>
<feature type="compositionally biased region" description="Basic and acidic residues" evidence="1">
    <location>
        <begin position="71"/>
        <end position="109"/>
    </location>
</feature>
<dbReference type="PANTHER" id="PTHR13482:SF3">
    <property type="entry name" value="MICROPROCESSOR COMPLEX SUBUNIT DGCR8"/>
    <property type="match status" value="1"/>
</dbReference>
<dbReference type="AlphaFoldDB" id="A0A2A6BGZ1"/>
<dbReference type="CDD" id="cd19868">
    <property type="entry name" value="DSRM_DGCR8_rpt2"/>
    <property type="match status" value="1"/>
</dbReference>
<accession>A0A8R1UKI3</accession>
<dbReference type="OrthoDB" id="112668at2759"/>
<dbReference type="EnsemblMetazoa" id="PPA26742.1">
    <property type="protein sequence ID" value="PPA26742.1"/>
    <property type="gene ID" value="WBGene00116296"/>
</dbReference>
<organism evidence="2 3">
    <name type="scientific">Pristionchus pacificus</name>
    <name type="common">Parasitic nematode worm</name>
    <dbReference type="NCBI Taxonomy" id="54126"/>
    <lineage>
        <taxon>Eukaryota</taxon>
        <taxon>Metazoa</taxon>
        <taxon>Ecdysozoa</taxon>
        <taxon>Nematoda</taxon>
        <taxon>Chromadorea</taxon>
        <taxon>Rhabditida</taxon>
        <taxon>Rhabditina</taxon>
        <taxon>Diplogasteromorpha</taxon>
        <taxon>Diplogasteroidea</taxon>
        <taxon>Neodiplogasteridae</taxon>
        <taxon>Pristionchus</taxon>
    </lineage>
</organism>
<dbReference type="InterPro" id="IPR040375">
    <property type="entry name" value="DGCR8"/>
</dbReference>
<feature type="compositionally biased region" description="Acidic residues" evidence="1">
    <location>
        <begin position="28"/>
        <end position="41"/>
    </location>
</feature>
<dbReference type="InterPro" id="IPR001202">
    <property type="entry name" value="WW_dom"/>
</dbReference>
<sequence length="599" mass="68562">MDNDNEAEDSMSTAELENMRLALQIALEQEESDDEYSDDSEKEDKSRKDSDESSSDEDMSSGGEDDSTDNYEGKEEASPVKRSKLDDTQPHENNSERPVESEISDDRSSSNKCQAASMTRMKRVPEFDPDPLALPLPDGWCQTLHDSGVPIYMHHETRVVTLSRPYHLKTDSLRRHSIPLGSIPCQEQRILRERSCKSGMASRGSNNELQVPQVQIRTKEERIAPDDLYEMAKERFSVKEIMVVIGYGKGKWRAMKEKKEKEMEEQAIEDESFIHFDAEIVSFHTPSGRNTIRKKGRVLNIIGKGSVELLHQYSQKVLRGMIQFKIEHLNSTLNPYSAMVFLKKEGEENGNLLGRASAFTKKNAKRNAASEALRSLIPGIKIDENHIVQGNVSEEKYMEVFDMLAIDDKKVSDYSNKTGRSSPYLILLACIRLNSAWGVTEPEQTFEQKDGQNREVMLKVGKYETRVQCKTRREGRDMAAQILLKEMHPMLDSWGAVFRLYSTSASVEETIQVRSKVCKMQHEIDEVHKRNYTRNNSVLEALRKEMKRVSCCMEVKVERERGLMTTRPAVYENDIKMERKEGNKSILSTCEYPTTPRSR</sequence>
<feature type="compositionally biased region" description="Basic and acidic residues" evidence="1">
    <location>
        <begin position="42"/>
        <end position="51"/>
    </location>
</feature>
<evidence type="ECO:0000313" key="2">
    <source>
        <dbReference type="EnsemblMetazoa" id="PPA26742.1"/>
    </source>
</evidence>
<dbReference type="SUPFAM" id="SSF54768">
    <property type="entry name" value="dsRNA-binding domain-like"/>
    <property type="match status" value="1"/>
</dbReference>
<dbReference type="GO" id="GO:0020037">
    <property type="term" value="F:heme binding"/>
    <property type="evidence" value="ECO:0007669"/>
    <property type="project" value="InterPro"/>
</dbReference>